<dbReference type="Gene3D" id="3.30.160.60">
    <property type="entry name" value="Classic Zinc Finger"/>
    <property type="match status" value="1"/>
</dbReference>
<reference evidence="4 5" key="1">
    <citation type="submission" date="2013-09" db="EMBL/GenBank/DDBJ databases">
        <title>Corchorus capsularis genome sequencing.</title>
        <authorList>
            <person name="Alam M."/>
            <person name="Haque M.S."/>
            <person name="Islam M.S."/>
            <person name="Emdad E.M."/>
            <person name="Islam M.M."/>
            <person name="Ahmed B."/>
            <person name="Halim A."/>
            <person name="Hossen Q.M.M."/>
            <person name="Hossain M.Z."/>
            <person name="Ahmed R."/>
            <person name="Khan M.M."/>
            <person name="Islam R."/>
            <person name="Rashid M.M."/>
            <person name="Khan S.A."/>
            <person name="Rahman M.S."/>
            <person name="Alam M."/>
        </authorList>
    </citation>
    <scope>NUCLEOTIDE SEQUENCE [LARGE SCALE GENOMIC DNA]</scope>
    <source>
        <strain evidence="5">cv. CVL-1</strain>
        <tissue evidence="4">Whole seedling</tissue>
    </source>
</reference>
<accession>A0A1R3ISA2</accession>
<sequence>MADPSMYNFFNHGHHHHQASSASPSSASSKPIPMNIKKNSSSAPTRLFQCLYCPRKFYTSQALGGHQNAHKRERAAARRNNLPAIDHHHQPPATHHHQYNMIHGHQQPSYPFPASFRPPHHEPAAMVMDHQYNSGAPYWVEPSFHSQIPSSSAPGFVPYHHHQGFIHGFPSPQTDQTFSPNSTDLNDDDSENLDLTLRL</sequence>
<feature type="region of interest" description="Disordered" evidence="2">
    <location>
        <begin position="11"/>
        <end position="40"/>
    </location>
</feature>
<feature type="region of interest" description="Disordered" evidence="2">
    <location>
        <begin position="164"/>
        <end position="199"/>
    </location>
</feature>
<gene>
    <name evidence="4" type="ORF">CCACVL1_10158</name>
</gene>
<dbReference type="Gramene" id="OMO85458">
    <property type="protein sequence ID" value="OMO85458"/>
    <property type="gene ID" value="CCACVL1_10158"/>
</dbReference>
<dbReference type="AlphaFoldDB" id="A0A1R3ISA2"/>
<evidence type="ECO:0000256" key="2">
    <source>
        <dbReference type="SAM" id="MobiDB-lite"/>
    </source>
</evidence>
<dbReference type="InterPro" id="IPR013087">
    <property type="entry name" value="Znf_C2H2_type"/>
</dbReference>
<organism evidence="4 5">
    <name type="scientific">Corchorus capsularis</name>
    <name type="common">Jute</name>
    <dbReference type="NCBI Taxonomy" id="210143"/>
    <lineage>
        <taxon>Eukaryota</taxon>
        <taxon>Viridiplantae</taxon>
        <taxon>Streptophyta</taxon>
        <taxon>Embryophyta</taxon>
        <taxon>Tracheophyta</taxon>
        <taxon>Spermatophyta</taxon>
        <taxon>Magnoliopsida</taxon>
        <taxon>eudicotyledons</taxon>
        <taxon>Gunneridae</taxon>
        <taxon>Pentapetalae</taxon>
        <taxon>rosids</taxon>
        <taxon>malvids</taxon>
        <taxon>Malvales</taxon>
        <taxon>Malvaceae</taxon>
        <taxon>Grewioideae</taxon>
        <taxon>Apeibeae</taxon>
        <taxon>Corchorus</taxon>
    </lineage>
</organism>
<dbReference type="GO" id="GO:0008270">
    <property type="term" value="F:zinc ion binding"/>
    <property type="evidence" value="ECO:0007669"/>
    <property type="project" value="UniProtKB-KW"/>
</dbReference>
<dbReference type="InterPro" id="IPR045320">
    <property type="entry name" value="JAGGED/SL1-like"/>
</dbReference>
<feature type="compositionally biased region" description="Low complexity" evidence="2">
    <location>
        <begin position="19"/>
        <end position="29"/>
    </location>
</feature>
<comment type="caution">
    <text evidence="4">The sequence shown here is derived from an EMBL/GenBank/DDBJ whole genome shotgun (WGS) entry which is preliminary data.</text>
</comment>
<dbReference type="SUPFAM" id="SSF57667">
    <property type="entry name" value="beta-beta-alpha zinc fingers"/>
    <property type="match status" value="1"/>
</dbReference>
<dbReference type="OrthoDB" id="960395at2759"/>
<keyword evidence="5" id="KW-1185">Reference proteome</keyword>
<dbReference type="Proteomes" id="UP000188268">
    <property type="component" value="Unassembled WGS sequence"/>
</dbReference>
<dbReference type="PROSITE" id="PS00028">
    <property type="entry name" value="ZINC_FINGER_C2H2_1"/>
    <property type="match status" value="1"/>
</dbReference>
<keyword evidence="1" id="KW-0862">Zinc</keyword>
<dbReference type="PANTHER" id="PTHR45730:SF109">
    <property type="entry name" value="ZINC FINGER PROTEIN KNUCKLES"/>
    <property type="match status" value="1"/>
</dbReference>
<keyword evidence="1" id="KW-0479">Metal-binding</keyword>
<dbReference type="InterPro" id="IPR036236">
    <property type="entry name" value="Znf_C2H2_sf"/>
</dbReference>
<evidence type="ECO:0000313" key="4">
    <source>
        <dbReference type="EMBL" id="OMO85458.1"/>
    </source>
</evidence>
<dbReference type="STRING" id="210143.A0A1R3ISA2"/>
<name>A0A1R3ISA2_COCAP</name>
<evidence type="ECO:0000256" key="1">
    <source>
        <dbReference type="PROSITE-ProRule" id="PRU00042"/>
    </source>
</evidence>
<evidence type="ECO:0000313" key="5">
    <source>
        <dbReference type="Proteomes" id="UP000188268"/>
    </source>
</evidence>
<dbReference type="EMBL" id="AWWV01009596">
    <property type="protein sequence ID" value="OMO85458.1"/>
    <property type="molecule type" value="Genomic_DNA"/>
</dbReference>
<evidence type="ECO:0000259" key="3">
    <source>
        <dbReference type="PROSITE" id="PS50157"/>
    </source>
</evidence>
<keyword evidence="1" id="KW-0863">Zinc-finger</keyword>
<feature type="domain" description="C2H2-type" evidence="3">
    <location>
        <begin position="48"/>
        <end position="75"/>
    </location>
</feature>
<dbReference type="GO" id="GO:0003700">
    <property type="term" value="F:DNA-binding transcription factor activity"/>
    <property type="evidence" value="ECO:0007669"/>
    <property type="project" value="InterPro"/>
</dbReference>
<dbReference type="PANTHER" id="PTHR45730">
    <property type="entry name" value="ZINC FINGER PROTEIN JAGGED"/>
    <property type="match status" value="1"/>
</dbReference>
<dbReference type="PROSITE" id="PS50157">
    <property type="entry name" value="ZINC_FINGER_C2H2_2"/>
    <property type="match status" value="1"/>
</dbReference>
<dbReference type="OMA" id="FRPPHHE"/>
<feature type="compositionally biased region" description="Polar residues" evidence="2">
    <location>
        <begin position="171"/>
        <end position="180"/>
    </location>
</feature>
<protein>
    <recommendedName>
        <fullName evidence="3">C2H2-type domain-containing protein</fullName>
    </recommendedName>
</protein>
<proteinExistence type="predicted"/>